<reference evidence="6" key="1">
    <citation type="submission" date="2016-01" db="EMBL/GenBank/DDBJ databases">
        <authorList>
            <person name="Mitreva M."/>
            <person name="Pepin K.H."/>
            <person name="Mihindukulasuriya K.A."/>
            <person name="Fulton R."/>
            <person name="Fronick C."/>
            <person name="O'Laughlin M."/>
            <person name="Miner T."/>
            <person name="Herter B."/>
            <person name="Rosa B.A."/>
            <person name="Cordes M."/>
            <person name="Tomlinson C."/>
            <person name="Wollam A."/>
            <person name="Palsikar V.B."/>
            <person name="Mardis E.R."/>
            <person name="Wilson R.K."/>
        </authorList>
    </citation>
    <scope>NUCLEOTIDE SEQUENCE [LARGE SCALE GENOMIC DNA]</scope>
    <source>
        <strain evidence="6">KA00274</strain>
    </source>
</reference>
<dbReference type="OrthoDB" id="249627at2"/>
<evidence type="ECO:0000313" key="6">
    <source>
        <dbReference type="Proteomes" id="UP000070080"/>
    </source>
</evidence>
<dbReference type="SUPFAM" id="SSF46689">
    <property type="entry name" value="Homeodomain-like"/>
    <property type="match status" value="1"/>
</dbReference>
<dbReference type="InterPro" id="IPR037923">
    <property type="entry name" value="HTH-like"/>
</dbReference>
<dbReference type="InterPro" id="IPR014710">
    <property type="entry name" value="RmlC-like_jellyroll"/>
</dbReference>
<dbReference type="GO" id="GO:0043565">
    <property type="term" value="F:sequence-specific DNA binding"/>
    <property type="evidence" value="ECO:0007669"/>
    <property type="project" value="InterPro"/>
</dbReference>
<dbReference type="InterPro" id="IPR018062">
    <property type="entry name" value="HTH_AraC-typ_CS"/>
</dbReference>
<sequence length="316" mass="36114">MTYVASYLPTELAITAIITVHYFEYSKEFSFAGERHPFWEFMYVNKGQILVKTDNEQQILKSGQIIFHKPNEFHALKAHNNQAPSIAVASFVSASPLLKFFEHKVLSLSQEEKELLATLLSNAKQIFQSPLNIPQVEKVCFRPNLLPGEKQLLKISLEYFLLKIRQRSLAQVVEHLPNKKKIQIHTHLSNSKQAINDESVSAPIDLICSYLEDHIFSNLSLKELSTIFAFSCSNIESLFHKHKGCGVYAYFTLLKMEKAKELLRENRLSVGQIAILLQFSSQQHFSKRFKQLCQLTPSAYQHSVNAITKSIKGDDI</sequence>
<protein>
    <submittedName>
        <fullName evidence="5">Transcriptional regulator, AraC family</fullName>
    </submittedName>
</protein>
<dbReference type="PROSITE" id="PS00041">
    <property type="entry name" value="HTH_ARAC_FAMILY_1"/>
    <property type="match status" value="1"/>
</dbReference>
<feature type="domain" description="HTH araC/xylS-type" evidence="4">
    <location>
        <begin position="205"/>
        <end position="303"/>
    </location>
</feature>
<dbReference type="Pfam" id="PF12833">
    <property type="entry name" value="HTH_18"/>
    <property type="match status" value="1"/>
</dbReference>
<dbReference type="GO" id="GO:0003700">
    <property type="term" value="F:DNA-binding transcription factor activity"/>
    <property type="evidence" value="ECO:0007669"/>
    <property type="project" value="InterPro"/>
</dbReference>
<dbReference type="InterPro" id="IPR003313">
    <property type="entry name" value="AraC-bd"/>
</dbReference>
<keyword evidence="3" id="KW-0804">Transcription</keyword>
<dbReference type="SMART" id="SM00342">
    <property type="entry name" value="HTH_ARAC"/>
    <property type="match status" value="1"/>
</dbReference>
<dbReference type="STRING" id="1497955.HMPREF1872_00429"/>
<dbReference type="AlphaFoldDB" id="A0A133YGE1"/>
<dbReference type="InterPro" id="IPR018060">
    <property type="entry name" value="HTH_AraC"/>
</dbReference>
<dbReference type="SUPFAM" id="SSF51215">
    <property type="entry name" value="Regulatory protein AraC"/>
    <property type="match status" value="1"/>
</dbReference>
<dbReference type="InterPro" id="IPR009057">
    <property type="entry name" value="Homeodomain-like_sf"/>
</dbReference>
<dbReference type="Proteomes" id="UP000070080">
    <property type="component" value="Unassembled WGS sequence"/>
</dbReference>
<keyword evidence="1" id="KW-0805">Transcription regulation</keyword>
<gene>
    <name evidence="5" type="ORF">HMPREF1872_00429</name>
</gene>
<dbReference type="PROSITE" id="PS01124">
    <property type="entry name" value="HTH_ARAC_FAMILY_2"/>
    <property type="match status" value="1"/>
</dbReference>
<dbReference type="Pfam" id="PF02311">
    <property type="entry name" value="AraC_binding"/>
    <property type="match status" value="1"/>
</dbReference>
<evidence type="ECO:0000259" key="4">
    <source>
        <dbReference type="PROSITE" id="PS01124"/>
    </source>
</evidence>
<evidence type="ECO:0000256" key="2">
    <source>
        <dbReference type="ARBA" id="ARBA00023125"/>
    </source>
</evidence>
<dbReference type="Gene3D" id="1.10.10.60">
    <property type="entry name" value="Homeodomain-like"/>
    <property type="match status" value="1"/>
</dbReference>
<dbReference type="EMBL" id="LSCV01000005">
    <property type="protein sequence ID" value="KXB42255.1"/>
    <property type="molecule type" value="Genomic_DNA"/>
</dbReference>
<evidence type="ECO:0000256" key="1">
    <source>
        <dbReference type="ARBA" id="ARBA00023015"/>
    </source>
</evidence>
<dbReference type="Gene3D" id="2.60.120.10">
    <property type="entry name" value="Jelly Rolls"/>
    <property type="match status" value="1"/>
</dbReference>
<keyword evidence="6" id="KW-1185">Reference proteome</keyword>
<dbReference type="PANTHER" id="PTHR43280">
    <property type="entry name" value="ARAC-FAMILY TRANSCRIPTIONAL REGULATOR"/>
    <property type="match status" value="1"/>
</dbReference>
<comment type="caution">
    <text evidence="5">The sequence shown here is derived from an EMBL/GenBank/DDBJ whole genome shotgun (WGS) entry which is preliminary data.</text>
</comment>
<dbReference type="PANTHER" id="PTHR43280:SF2">
    <property type="entry name" value="HTH-TYPE TRANSCRIPTIONAL REGULATOR EXSA"/>
    <property type="match status" value="1"/>
</dbReference>
<keyword evidence="2" id="KW-0238">DNA-binding</keyword>
<organism evidence="5 6">
    <name type="scientific">Amygdalobacter nucleatus</name>
    <dbReference type="NCBI Taxonomy" id="3029274"/>
    <lineage>
        <taxon>Bacteria</taxon>
        <taxon>Bacillati</taxon>
        <taxon>Bacillota</taxon>
        <taxon>Clostridia</taxon>
        <taxon>Eubacteriales</taxon>
        <taxon>Oscillospiraceae</taxon>
        <taxon>Amygdalobacter</taxon>
    </lineage>
</organism>
<evidence type="ECO:0000256" key="3">
    <source>
        <dbReference type="ARBA" id="ARBA00023163"/>
    </source>
</evidence>
<dbReference type="RefSeq" id="WP_066713324.1">
    <property type="nucleotide sequence ID" value="NZ_CP118869.1"/>
</dbReference>
<evidence type="ECO:0000313" key="5">
    <source>
        <dbReference type="EMBL" id="KXB42255.1"/>
    </source>
</evidence>
<proteinExistence type="predicted"/>
<name>A0A133YGE1_9FIRM</name>
<accession>A0A133YGE1</accession>